<name>A0A0Z8HBT8_STRSU</name>
<evidence type="ECO:0000313" key="3">
    <source>
        <dbReference type="Proteomes" id="UP000072794"/>
    </source>
</evidence>
<reference evidence="3 4" key="1">
    <citation type="submission" date="2016-02" db="EMBL/GenBank/DDBJ databases">
        <authorList>
            <consortium name="Pathogen Informatics"/>
        </authorList>
    </citation>
    <scope>NUCLEOTIDE SEQUENCE [LARGE SCALE GENOMIC DNA]</scope>
    <source>
        <strain evidence="1 3">LSS52</strain>
        <strain evidence="2 4">LSS54</strain>
    </source>
</reference>
<dbReference type="EMBL" id="FIHD01000045">
    <property type="protein sequence ID" value="CYV14353.1"/>
    <property type="molecule type" value="Genomic_DNA"/>
</dbReference>
<evidence type="ECO:0000313" key="1">
    <source>
        <dbReference type="EMBL" id="CYV06314.1"/>
    </source>
</evidence>
<gene>
    <name evidence="1" type="ORF">ERS132414_01871</name>
    <name evidence="2" type="ORF">ERS132416_02030</name>
</gene>
<organism evidence="2 4">
    <name type="scientific">Streptococcus suis</name>
    <dbReference type="NCBI Taxonomy" id="1307"/>
    <lineage>
        <taxon>Bacteria</taxon>
        <taxon>Bacillati</taxon>
        <taxon>Bacillota</taxon>
        <taxon>Bacilli</taxon>
        <taxon>Lactobacillales</taxon>
        <taxon>Streptococcaceae</taxon>
        <taxon>Streptococcus</taxon>
    </lineage>
</organism>
<evidence type="ECO:0000313" key="2">
    <source>
        <dbReference type="EMBL" id="CYV14353.1"/>
    </source>
</evidence>
<dbReference type="EMBL" id="FIHA01000043">
    <property type="protein sequence ID" value="CYV06314.1"/>
    <property type="molecule type" value="Genomic_DNA"/>
</dbReference>
<sequence length="81" mass="9474">MIHTWNRNAANYFETMQIKYEEGQKEGVKIGIEQKTQEILLAMFQAGNSDENIALVMNIPIEEVKVLRKKISLKEWGEYEN</sequence>
<dbReference type="Proteomes" id="UP000072794">
    <property type="component" value="Unassembled WGS sequence"/>
</dbReference>
<dbReference type="Proteomes" id="UP000073494">
    <property type="component" value="Unassembled WGS sequence"/>
</dbReference>
<dbReference type="AlphaFoldDB" id="A0A0Z8HBT8"/>
<protein>
    <submittedName>
        <fullName evidence="2">Uncharacterized protein</fullName>
    </submittedName>
</protein>
<evidence type="ECO:0000313" key="4">
    <source>
        <dbReference type="Proteomes" id="UP000073494"/>
    </source>
</evidence>
<proteinExistence type="predicted"/>
<dbReference type="RefSeq" id="WP_153049401.1">
    <property type="nucleotide sequence ID" value="NZ_CEDY01000052.1"/>
</dbReference>
<accession>A0A0Z8HBT8</accession>